<dbReference type="OrthoDB" id="3556991at2"/>
<evidence type="ECO:0000313" key="8">
    <source>
        <dbReference type="EMBL" id="SFF25029.1"/>
    </source>
</evidence>
<dbReference type="InterPro" id="IPR002758">
    <property type="entry name" value="Cation_antiport_E"/>
</dbReference>
<comment type="similarity">
    <text evidence="2">Belongs to the CPA3 antiporters (TC 2.A.63) subunit E family.</text>
</comment>
<dbReference type="PANTHER" id="PTHR34584:SF1">
    <property type="entry name" value="NA(+)_H(+) ANTIPORTER SUBUNIT E1"/>
    <property type="match status" value="1"/>
</dbReference>
<protein>
    <submittedName>
        <fullName evidence="8">Multisubunit sodium/proton antiporter, MrpE subunit</fullName>
    </submittedName>
</protein>
<gene>
    <name evidence="8" type="ORF">SAMN04488035_2213</name>
</gene>
<dbReference type="PANTHER" id="PTHR34584">
    <property type="entry name" value="NA(+)/H(+) ANTIPORTER SUBUNIT E1"/>
    <property type="match status" value="1"/>
</dbReference>
<evidence type="ECO:0000256" key="4">
    <source>
        <dbReference type="ARBA" id="ARBA00022692"/>
    </source>
</evidence>
<dbReference type="GO" id="GO:0005886">
    <property type="term" value="C:plasma membrane"/>
    <property type="evidence" value="ECO:0007669"/>
    <property type="project" value="UniProtKB-SubCell"/>
</dbReference>
<feature type="transmembrane region" description="Helical" evidence="7">
    <location>
        <begin position="64"/>
        <end position="85"/>
    </location>
</feature>
<dbReference type="AlphaFoldDB" id="A0A1I2H6H3"/>
<dbReference type="NCBIfam" id="NF006521">
    <property type="entry name" value="PRK08965.1-5"/>
    <property type="match status" value="1"/>
</dbReference>
<dbReference type="Pfam" id="PF01899">
    <property type="entry name" value="MNHE"/>
    <property type="match status" value="1"/>
</dbReference>
<evidence type="ECO:0000256" key="3">
    <source>
        <dbReference type="ARBA" id="ARBA00022475"/>
    </source>
</evidence>
<sequence length="189" mass="20843">MTLHPRRRGFFRQWPTALWLAVVWTLLWGDLTVGNVLAGVVVGFVVTYAFPLPAIGFRVRVRPWPFLVLAGYFLSELTVASFQVAGQALNPRFTPRGAVIGVKLRNPADLYLTITAELSSLVPGSLVIEAHRLTGMLYLHVLDLEAHGGADKVRQHTLDLEARVLRAMASDDELARAGLARHPRQEASA</sequence>
<organism evidence="8 9">
    <name type="scientific">Flavimobilis marinus</name>
    <dbReference type="NCBI Taxonomy" id="285351"/>
    <lineage>
        <taxon>Bacteria</taxon>
        <taxon>Bacillati</taxon>
        <taxon>Actinomycetota</taxon>
        <taxon>Actinomycetes</taxon>
        <taxon>Micrococcales</taxon>
        <taxon>Jonesiaceae</taxon>
        <taxon>Flavimobilis</taxon>
    </lineage>
</organism>
<dbReference type="GO" id="GO:0008324">
    <property type="term" value="F:monoatomic cation transmembrane transporter activity"/>
    <property type="evidence" value="ECO:0007669"/>
    <property type="project" value="InterPro"/>
</dbReference>
<dbReference type="Proteomes" id="UP000198520">
    <property type="component" value="Unassembled WGS sequence"/>
</dbReference>
<evidence type="ECO:0000313" key="9">
    <source>
        <dbReference type="Proteomes" id="UP000198520"/>
    </source>
</evidence>
<keyword evidence="6 7" id="KW-0472">Membrane</keyword>
<reference evidence="9" key="1">
    <citation type="submission" date="2016-10" db="EMBL/GenBank/DDBJ databases">
        <authorList>
            <person name="Varghese N."/>
            <person name="Submissions S."/>
        </authorList>
    </citation>
    <scope>NUCLEOTIDE SEQUENCE [LARGE SCALE GENOMIC DNA]</scope>
    <source>
        <strain evidence="9">DSM 19083</strain>
    </source>
</reference>
<dbReference type="STRING" id="285351.SAMN04488035_2213"/>
<dbReference type="RefSeq" id="WP_093378511.1">
    <property type="nucleotide sequence ID" value="NZ_BNAN01000003.1"/>
</dbReference>
<feature type="transmembrane region" description="Helical" evidence="7">
    <location>
        <begin position="9"/>
        <end position="27"/>
    </location>
</feature>
<keyword evidence="4 7" id="KW-0812">Transmembrane</keyword>
<evidence type="ECO:0000256" key="7">
    <source>
        <dbReference type="SAM" id="Phobius"/>
    </source>
</evidence>
<comment type="subcellular location">
    <subcellularLocation>
        <location evidence="1">Cell membrane</location>
        <topology evidence="1">Multi-pass membrane protein</topology>
    </subcellularLocation>
</comment>
<feature type="transmembrane region" description="Helical" evidence="7">
    <location>
        <begin position="33"/>
        <end position="52"/>
    </location>
</feature>
<evidence type="ECO:0000256" key="6">
    <source>
        <dbReference type="ARBA" id="ARBA00023136"/>
    </source>
</evidence>
<keyword evidence="9" id="KW-1185">Reference proteome</keyword>
<accession>A0A1I2H6H3</accession>
<evidence type="ECO:0000256" key="2">
    <source>
        <dbReference type="ARBA" id="ARBA00006228"/>
    </source>
</evidence>
<name>A0A1I2H6H3_9MICO</name>
<evidence type="ECO:0000256" key="5">
    <source>
        <dbReference type="ARBA" id="ARBA00022989"/>
    </source>
</evidence>
<proteinExistence type="inferred from homology"/>
<keyword evidence="5 7" id="KW-1133">Transmembrane helix</keyword>
<evidence type="ECO:0000256" key="1">
    <source>
        <dbReference type="ARBA" id="ARBA00004651"/>
    </source>
</evidence>
<keyword evidence="3" id="KW-1003">Cell membrane</keyword>
<dbReference type="EMBL" id="FONZ01000003">
    <property type="protein sequence ID" value="SFF25029.1"/>
    <property type="molecule type" value="Genomic_DNA"/>
</dbReference>